<evidence type="ECO:0000256" key="3">
    <source>
        <dbReference type="ARBA" id="ARBA00022771"/>
    </source>
</evidence>
<dbReference type="AlphaFoldDB" id="A0AB40ALC4"/>
<dbReference type="GeneID" id="120251258"/>
<dbReference type="RefSeq" id="XP_039115747.1">
    <property type="nucleotide sequence ID" value="XM_039259813.1"/>
</dbReference>
<dbReference type="RefSeq" id="XP_039115749.1">
    <property type="nucleotide sequence ID" value="XM_039259815.1"/>
</dbReference>
<evidence type="ECO:0000256" key="2">
    <source>
        <dbReference type="ARBA" id="ARBA00022723"/>
    </source>
</evidence>
<evidence type="ECO:0000256" key="4">
    <source>
        <dbReference type="ARBA" id="ARBA00022833"/>
    </source>
</evidence>
<evidence type="ECO:0000313" key="14">
    <source>
        <dbReference type="RefSeq" id="XP_039115749.1"/>
    </source>
</evidence>
<keyword evidence="4 6" id="KW-0862">Zinc</keyword>
<evidence type="ECO:0000256" key="6">
    <source>
        <dbReference type="RuleBase" id="RU367018"/>
    </source>
</evidence>
<dbReference type="SMART" id="SM00575">
    <property type="entry name" value="ZnF_PMZ"/>
    <property type="match status" value="1"/>
</dbReference>
<dbReference type="PANTHER" id="PTHR31669:SF305">
    <property type="entry name" value="PROTEIN FAR1-RELATED SEQUENCE"/>
    <property type="match status" value="1"/>
</dbReference>
<keyword evidence="3 5" id="KW-0863">Zinc-finger</keyword>
<keyword evidence="9" id="KW-1185">Reference proteome</keyword>
<evidence type="ECO:0000313" key="9">
    <source>
        <dbReference type="Proteomes" id="UP001515500"/>
    </source>
</evidence>
<comment type="similarity">
    <text evidence="1 6">Belongs to the FHY3/FAR1 family.</text>
</comment>
<organism evidence="9 13">
    <name type="scientific">Dioscorea cayennensis subsp. rotundata</name>
    <name type="common">White Guinea yam</name>
    <name type="synonym">Dioscorea rotundata</name>
    <dbReference type="NCBI Taxonomy" id="55577"/>
    <lineage>
        <taxon>Eukaryota</taxon>
        <taxon>Viridiplantae</taxon>
        <taxon>Streptophyta</taxon>
        <taxon>Embryophyta</taxon>
        <taxon>Tracheophyta</taxon>
        <taxon>Spermatophyta</taxon>
        <taxon>Magnoliopsida</taxon>
        <taxon>Liliopsida</taxon>
        <taxon>Dioscoreales</taxon>
        <taxon>Dioscoreaceae</taxon>
        <taxon>Dioscorea</taxon>
    </lineage>
</organism>
<evidence type="ECO:0000313" key="12">
    <source>
        <dbReference type="RefSeq" id="XP_039115747.1"/>
    </source>
</evidence>
<sequence length="844" mass="95117">MIFSCVPPGLDSFSESDFTDSCSESDIVEAAEDPSCRDARGEGLGQRRDAGNSQLEPKVGMVFRSEDEAYEFYNEYAKKKGFSVRKGHIARRSDGSVQSRSYLCSKEGTRQKHSSHVTRKPRALERTNCMARIEYKVDKDSIWVVSKVIIDHNHHLASASTSHMLKSQRKASNSKTRVSDGVDRAEGEAAEMVGDHGVENVGFINRHRSSCLNTKRGRDLERGDAQMLFEFLKGKQLEDPSFFYAIQLDEMDRMTNFFWADSQSVDNYSYFGDVVSLDTLYRLNKSEVPFALFTGVNHHKQICVFGAAVLLDESVESFVWLFNAFMAAMSGRQPRTIFTDHCASIANAISMVLTNTCHRICLWHILQNAEKQLSSVYNIKPNLSKEFKTFLYEAGSKDDFYAGWNNLINKYDLGGNQWLRELFGIQEKWALVYQGNSFSATMTTPQWSESMLTLFKLNLNIKLPLSKIIELYQKALIQLREKELLEDYKSRTTKPVLLVDMPMLNEAAESYTRLIYMDFEDQFKSQIACVCQPVAIDETLCTFRVSLPNEHTYWLVEFHPTDAIVLCSCKKFETMGILCMHALKVLNINNVLNLSSQYILKRWTKFANEGPLDSEGSASLALRYNQVYRKMITAVDKIVASKDALEVFERGFDKLIMEVENVIHGPPKIVESESQIDQSHAITERKKKRKTHYINNSTEANTSHDVVQSKGCNVGGMDQMVHGASHLKHYDQKVVSSLHDAVPSNPASLMGGASLSTNKDNVDPSIGSQGAGNSKETQIAAKDSVGGPMQIMCGQPANLNNCTVETYPNVVVYRFHSDQPIHFTVPNRRKSMPHNHKLGSSKGN</sequence>
<feature type="region of interest" description="Disordered" evidence="7">
    <location>
        <begin position="160"/>
        <end position="181"/>
    </location>
</feature>
<feature type="compositionally biased region" description="Basic and acidic residues" evidence="7">
    <location>
        <begin position="34"/>
        <end position="50"/>
    </location>
</feature>
<dbReference type="InterPro" id="IPR018289">
    <property type="entry name" value="MULE_transposase_dom"/>
</dbReference>
<evidence type="ECO:0000256" key="5">
    <source>
        <dbReference type="PROSITE-ProRule" id="PRU00325"/>
    </source>
</evidence>
<dbReference type="RefSeq" id="XP_039115748.1">
    <property type="nucleotide sequence ID" value="XM_039259814.1"/>
</dbReference>
<evidence type="ECO:0000313" key="11">
    <source>
        <dbReference type="RefSeq" id="XP_039115746.1"/>
    </source>
</evidence>
<dbReference type="Proteomes" id="UP001515500">
    <property type="component" value="Chromosome 20"/>
</dbReference>
<dbReference type="InterPro" id="IPR007527">
    <property type="entry name" value="Znf_SWIM"/>
</dbReference>
<keyword evidence="6" id="KW-0539">Nucleus</keyword>
<proteinExistence type="inferred from homology"/>
<dbReference type="PANTHER" id="PTHR31669">
    <property type="entry name" value="PROTEIN FAR1-RELATED SEQUENCE 10-RELATED"/>
    <property type="match status" value="1"/>
</dbReference>
<feature type="compositionally biased region" description="Polar residues" evidence="7">
    <location>
        <begin position="160"/>
        <end position="176"/>
    </location>
</feature>
<evidence type="ECO:0000256" key="7">
    <source>
        <dbReference type="SAM" id="MobiDB-lite"/>
    </source>
</evidence>
<dbReference type="InterPro" id="IPR006564">
    <property type="entry name" value="Znf_PMZ"/>
</dbReference>
<feature type="region of interest" description="Disordered" evidence="7">
    <location>
        <begin position="32"/>
        <end position="52"/>
    </location>
</feature>
<evidence type="ECO:0000313" key="13">
    <source>
        <dbReference type="RefSeq" id="XP_039115748.1"/>
    </source>
</evidence>
<dbReference type="GO" id="GO:0008270">
    <property type="term" value="F:zinc ion binding"/>
    <property type="evidence" value="ECO:0007669"/>
    <property type="project" value="UniProtKB-UniRule"/>
</dbReference>
<feature type="domain" description="SWIM-type" evidence="8">
    <location>
        <begin position="543"/>
        <end position="590"/>
    </location>
</feature>
<protein>
    <recommendedName>
        <fullName evidence="6">Protein FAR1-RELATED SEQUENCE</fullName>
    </recommendedName>
</protein>
<evidence type="ECO:0000256" key="1">
    <source>
        <dbReference type="ARBA" id="ARBA00005889"/>
    </source>
</evidence>
<dbReference type="Pfam" id="PF10551">
    <property type="entry name" value="MULE"/>
    <property type="match status" value="1"/>
</dbReference>
<dbReference type="InterPro" id="IPR004330">
    <property type="entry name" value="FAR1_DNA_bnd_dom"/>
</dbReference>
<comment type="function">
    <text evidence="6">Putative transcription activator involved in regulating light control of development.</text>
</comment>
<feature type="region of interest" description="Disordered" evidence="7">
    <location>
        <begin position="749"/>
        <end position="776"/>
    </location>
</feature>
<dbReference type="InterPro" id="IPR031052">
    <property type="entry name" value="FHY3/FAR1"/>
</dbReference>
<dbReference type="RefSeq" id="XP_039115746.1">
    <property type="nucleotide sequence ID" value="XM_039259812.1"/>
</dbReference>
<comment type="subcellular location">
    <subcellularLocation>
        <location evidence="6">Nucleus</location>
    </subcellularLocation>
</comment>
<dbReference type="PROSITE" id="PS50966">
    <property type="entry name" value="ZF_SWIM"/>
    <property type="match status" value="1"/>
</dbReference>
<feature type="compositionally biased region" description="Polar residues" evidence="7">
    <location>
        <begin position="766"/>
        <end position="776"/>
    </location>
</feature>
<accession>A0AB40ALC4</accession>
<name>A0AB40ALC4_DIOCR</name>
<evidence type="ECO:0000259" key="8">
    <source>
        <dbReference type="PROSITE" id="PS50966"/>
    </source>
</evidence>
<dbReference type="GO" id="GO:0005634">
    <property type="term" value="C:nucleus"/>
    <property type="evidence" value="ECO:0007669"/>
    <property type="project" value="UniProtKB-SubCell"/>
</dbReference>
<gene>
    <name evidence="10 11 12 13 14" type="primary">LOC120251258</name>
</gene>
<dbReference type="GO" id="GO:0006355">
    <property type="term" value="P:regulation of DNA-templated transcription"/>
    <property type="evidence" value="ECO:0007669"/>
    <property type="project" value="UniProtKB-UniRule"/>
</dbReference>
<dbReference type="RefSeq" id="XP_039115745.1">
    <property type="nucleotide sequence ID" value="XM_039259811.1"/>
</dbReference>
<keyword evidence="2 6" id="KW-0479">Metal-binding</keyword>
<dbReference type="Pfam" id="PF03101">
    <property type="entry name" value="FAR1"/>
    <property type="match status" value="1"/>
</dbReference>
<evidence type="ECO:0000313" key="10">
    <source>
        <dbReference type="RefSeq" id="XP_039115745.1"/>
    </source>
</evidence>
<reference evidence="10 11" key="1">
    <citation type="submission" date="2025-04" db="UniProtKB">
        <authorList>
            <consortium name="RefSeq"/>
        </authorList>
    </citation>
    <scope>IDENTIFICATION</scope>
</reference>